<feature type="transmembrane region" description="Helical" evidence="1">
    <location>
        <begin position="139"/>
        <end position="156"/>
    </location>
</feature>
<evidence type="ECO:0000313" key="2">
    <source>
        <dbReference type="EMBL" id="QGY43727.1"/>
    </source>
</evidence>
<dbReference type="Proteomes" id="UP000428260">
    <property type="component" value="Chromosome"/>
</dbReference>
<sequence length="213" mass="24322">MFFLPVIIILVCRVGIAELSQYIPFLTDYYWLIVAGFTSVTASTPAFLVGFILLDERDENIHTVLKILPLPENFILKIRTIFMMVLGFVFSFLILAFNGLVYFTFLNLLTISILFALIPPVLTFSMLALAKNKIEAATIYKALSVVIFLPVVAFFTPDNCEYFFGVIPFFWTYKAIQSAEIFSLFSVSFLAGITTHTALAFFLYRLFQKKWFS</sequence>
<feature type="transmembrane region" description="Helical" evidence="1">
    <location>
        <begin position="103"/>
        <end position="127"/>
    </location>
</feature>
<dbReference type="EMBL" id="CP046401">
    <property type="protein sequence ID" value="QGY43727.1"/>
    <property type="molecule type" value="Genomic_DNA"/>
</dbReference>
<feature type="transmembrane region" description="Helical" evidence="1">
    <location>
        <begin position="29"/>
        <end position="54"/>
    </location>
</feature>
<keyword evidence="1" id="KW-0472">Membrane</keyword>
<feature type="transmembrane region" description="Helical" evidence="1">
    <location>
        <begin position="181"/>
        <end position="204"/>
    </location>
</feature>
<keyword evidence="1" id="KW-0812">Transmembrane</keyword>
<name>A0A6I6JU74_9BACT</name>
<organism evidence="2 3">
    <name type="scientific">Maribellus comscasis</name>
    <dbReference type="NCBI Taxonomy" id="2681766"/>
    <lineage>
        <taxon>Bacteria</taxon>
        <taxon>Pseudomonadati</taxon>
        <taxon>Bacteroidota</taxon>
        <taxon>Bacteroidia</taxon>
        <taxon>Marinilabiliales</taxon>
        <taxon>Prolixibacteraceae</taxon>
        <taxon>Maribellus</taxon>
    </lineage>
</organism>
<dbReference type="KEGG" id="mcos:GM418_08670"/>
<dbReference type="AlphaFoldDB" id="A0A6I6JU74"/>
<proteinExistence type="predicted"/>
<protein>
    <submittedName>
        <fullName evidence="2">Uncharacterized protein</fullName>
    </submittedName>
</protein>
<gene>
    <name evidence="2" type="ORF">GM418_08670</name>
</gene>
<accession>A0A6I6JU74</accession>
<evidence type="ECO:0000256" key="1">
    <source>
        <dbReference type="SAM" id="Phobius"/>
    </source>
</evidence>
<evidence type="ECO:0000313" key="3">
    <source>
        <dbReference type="Proteomes" id="UP000428260"/>
    </source>
</evidence>
<keyword evidence="3" id="KW-1185">Reference proteome</keyword>
<reference evidence="2 3" key="1">
    <citation type="submission" date="2019-11" db="EMBL/GenBank/DDBJ databases">
        <authorList>
            <person name="Zheng R.K."/>
            <person name="Sun C.M."/>
        </authorList>
    </citation>
    <scope>NUCLEOTIDE SEQUENCE [LARGE SCALE GENOMIC DNA]</scope>
    <source>
        <strain evidence="2 3">WC007</strain>
    </source>
</reference>
<keyword evidence="1" id="KW-1133">Transmembrane helix</keyword>
<feature type="transmembrane region" description="Helical" evidence="1">
    <location>
        <begin position="74"/>
        <end position="97"/>
    </location>
</feature>